<sequence length="283" mass="32598">GREKCLESLMYLEATAGRYDRALDWISERYGSADLTRRCCGDWEREAERMEEVLDIWLRFRENPGEEILEKCTQAAALADSAYADDEADPEGRALACQNAGEAYCRLGQYGTAIGYLKNAWELACRCKKYGYYRSLTRKLMETNYWLGDLKEAGAFGDLYRKRLESDYEECDDLGLSIEELMTRPNMESRQTLYNLFCWAYYTGRGDQARRYIGLMEQRDMCWWCDEDGCTEFWEARGLLAMLDGSVEEALAAFRTANQVIWLGINKDACAAIARLAKESKET</sequence>
<name>C0D8P9_9FIRM</name>
<dbReference type="EMBL" id="ACCJ01000459">
    <property type="protein sequence ID" value="EEG52290.1"/>
    <property type="molecule type" value="Genomic_DNA"/>
</dbReference>
<accession>C0D8P9</accession>
<dbReference type="Proteomes" id="UP000004756">
    <property type="component" value="Unassembled WGS sequence"/>
</dbReference>
<comment type="caution">
    <text evidence="1">The sequence shown here is derived from an EMBL/GenBank/DDBJ whole genome shotgun (WGS) entry which is preliminary data.</text>
</comment>
<reference evidence="1 2" key="1">
    <citation type="submission" date="2009-02" db="EMBL/GenBank/DDBJ databases">
        <title>Draft genome sequence of Clostridium asparagiforme (DSM 15981).</title>
        <authorList>
            <person name="Sudarsanam P."/>
            <person name="Ley R."/>
            <person name="Guruge J."/>
            <person name="Turnbaugh P.J."/>
            <person name="Mahowald M."/>
            <person name="Liep D."/>
            <person name="Gordon J."/>
        </authorList>
    </citation>
    <scope>NUCLEOTIDE SEQUENCE [LARGE SCALE GENOMIC DNA]</scope>
    <source>
        <strain evidence="1 2">DSM 15981</strain>
    </source>
</reference>
<evidence type="ECO:0000313" key="1">
    <source>
        <dbReference type="EMBL" id="EEG52290.1"/>
    </source>
</evidence>
<evidence type="ECO:0000313" key="2">
    <source>
        <dbReference type="Proteomes" id="UP000004756"/>
    </source>
</evidence>
<dbReference type="RefSeq" id="WP_007717471.1">
    <property type="nucleotide sequence ID" value="NZ_GG657592.1"/>
</dbReference>
<keyword evidence="2" id="KW-1185">Reference proteome</keyword>
<dbReference type="SUPFAM" id="SSF48452">
    <property type="entry name" value="TPR-like"/>
    <property type="match status" value="1"/>
</dbReference>
<organism evidence="1 2">
    <name type="scientific">[Clostridium] asparagiforme DSM 15981</name>
    <dbReference type="NCBI Taxonomy" id="518636"/>
    <lineage>
        <taxon>Bacteria</taxon>
        <taxon>Bacillati</taxon>
        <taxon>Bacillota</taxon>
        <taxon>Clostridia</taxon>
        <taxon>Lachnospirales</taxon>
        <taxon>Lachnospiraceae</taxon>
        <taxon>Enterocloster</taxon>
    </lineage>
</organism>
<dbReference type="Gene3D" id="1.25.40.10">
    <property type="entry name" value="Tetratricopeptide repeat domain"/>
    <property type="match status" value="1"/>
</dbReference>
<feature type="non-terminal residue" evidence="1">
    <location>
        <position position="1"/>
    </location>
</feature>
<dbReference type="AlphaFoldDB" id="C0D8P9"/>
<dbReference type="HOGENOM" id="CLU_981758_0_0_9"/>
<dbReference type="SUPFAM" id="SSF81901">
    <property type="entry name" value="HCP-like"/>
    <property type="match status" value="1"/>
</dbReference>
<evidence type="ECO:0008006" key="3">
    <source>
        <dbReference type="Google" id="ProtNLM"/>
    </source>
</evidence>
<protein>
    <recommendedName>
        <fullName evidence="3">Tetratricopeptide repeat protein</fullName>
    </recommendedName>
</protein>
<gene>
    <name evidence="1" type="ORF">CLOSTASPAR_05648</name>
</gene>
<proteinExistence type="predicted"/>
<dbReference type="InterPro" id="IPR011990">
    <property type="entry name" value="TPR-like_helical_dom_sf"/>
</dbReference>